<evidence type="ECO:0000313" key="10">
    <source>
        <dbReference type="EMBL" id="COW72635.1"/>
    </source>
</evidence>
<dbReference type="PATRIC" id="fig|1773.211.peg.414"/>
<evidence type="ECO:0000313" key="2">
    <source>
        <dbReference type="EMBL" id="CFE88197.1"/>
    </source>
</evidence>
<protein>
    <submittedName>
        <fullName evidence="14">Lipoprotein</fullName>
    </submittedName>
</protein>
<reference evidence="7 25" key="3">
    <citation type="submission" date="2015-03" db="EMBL/GenBank/DDBJ databases">
        <authorList>
            <consortium name="Pathogen Informatics"/>
            <person name="Murphy D."/>
        </authorList>
    </citation>
    <scope>NUCLEOTIDE SEQUENCE [LARGE SCALE GENOMIC DNA]</scope>
    <source>
        <strain evidence="7 25">0268S</strain>
    </source>
</reference>
<dbReference type="Proteomes" id="UP000189452">
    <property type="component" value="Chromosome"/>
</dbReference>
<dbReference type="EMBL" id="LWDQ01000001">
    <property type="protein sequence ID" value="OMH59875.1"/>
    <property type="molecule type" value="Genomic_DNA"/>
</dbReference>
<dbReference type="EMBL" id="CSAE01001482">
    <property type="protein sequence ID" value="COX67228.1"/>
    <property type="molecule type" value="Genomic_DNA"/>
</dbReference>
<evidence type="ECO:0000313" key="9">
    <source>
        <dbReference type="EMBL" id="COW64923.1"/>
    </source>
</evidence>
<keyword evidence="14" id="KW-0449">Lipoprotein</keyword>
<evidence type="ECO:0000313" key="4">
    <source>
        <dbReference type="EMBL" id="CKR08642.1"/>
    </source>
</evidence>
<evidence type="ECO:0000313" key="3">
    <source>
        <dbReference type="EMBL" id="CFS10279.1"/>
    </source>
</evidence>
<name>A0A0E8W2W2_MYCTX</name>
<evidence type="ECO:0000313" key="19">
    <source>
        <dbReference type="Proteomes" id="UP000046680"/>
    </source>
</evidence>
<dbReference type="AlphaFoldDB" id="A0A0E8W2W2"/>
<evidence type="ECO:0000313" key="12">
    <source>
        <dbReference type="EMBL" id="COX67228.1"/>
    </source>
</evidence>
<sequence>MKDADDLADYGLSIEQVRAAVDSHVDVDHSVSAL</sequence>
<evidence type="ECO:0000313" key="26">
    <source>
        <dbReference type="Proteomes" id="UP000050164"/>
    </source>
</evidence>
<dbReference type="EMBL" id="CNFT01000099">
    <property type="protein sequence ID" value="CKR08642.1"/>
    <property type="molecule type" value="Genomic_DNA"/>
</dbReference>
<evidence type="ECO:0000313" key="28">
    <source>
        <dbReference type="Proteomes" id="UP000300237"/>
    </source>
</evidence>
<reference evidence="13 27" key="5">
    <citation type="submission" date="2017-02" db="EMBL/GenBank/DDBJ databases">
        <title>Protein polymorphisms may explain contrasting epidemiological fitness of two variants of a multidrug-resistant Mycobacterium tuberculosis strain.</title>
        <authorList>
            <person name="Bigi M.M."/>
            <person name="Lopez B."/>
            <person name="Blanco F.C."/>
            <person name="Sasiain M.C."/>
            <person name="De La Barrera S."/>
            <person name="Ritacco V."/>
            <person name="Bigi F."/>
            <person name="Soria M.A."/>
        </authorList>
    </citation>
    <scope>NUCLEOTIDE SEQUENCE [LARGE SCALE GENOMIC DNA]</scope>
    <source>
        <strain evidence="13 27">6548</strain>
    </source>
</reference>
<dbReference type="Proteomes" id="UP000046680">
    <property type="component" value="Unassembled WGS sequence"/>
</dbReference>
<dbReference type="Proteomes" id="UP000049023">
    <property type="component" value="Unassembled WGS sequence"/>
</dbReference>
<dbReference type="EMBL" id="LR027516">
    <property type="protein sequence ID" value="VCU50217.1"/>
    <property type="molecule type" value="Genomic_DNA"/>
</dbReference>
<reference evidence="13 27" key="4">
    <citation type="submission" date="2016-04" db="EMBL/GenBank/DDBJ databases">
        <authorList>
            <person name="Bigi M."/>
            <person name="Bigi F."/>
            <person name="Soria M.A."/>
        </authorList>
    </citation>
    <scope>NUCLEOTIDE SEQUENCE [LARGE SCALE GENOMIC DNA]</scope>
    <source>
        <strain evidence="13 27">6548</strain>
    </source>
</reference>
<dbReference type="Proteomes" id="UP000050164">
    <property type="component" value="Unassembled WGS sequence"/>
</dbReference>
<dbReference type="Proteomes" id="UP000048948">
    <property type="component" value="Unassembled WGS sequence"/>
</dbReference>
<reference evidence="15 16" key="2">
    <citation type="submission" date="2015-03" db="EMBL/GenBank/DDBJ databases">
        <authorList>
            <consortium name="Pathogen Informatics"/>
        </authorList>
    </citation>
    <scope>NUCLEOTIDE SEQUENCE [LARGE SCALE GENOMIC DNA]</scope>
    <source>
        <strain evidence="6 23">Bir 172</strain>
        <strain evidence="4 26">Bir 185</strain>
        <strain evidence="5 24">Bir 187</strain>
        <strain evidence="3 19">C09601061</strain>
        <strain evidence="8 16">D00501624</strain>
        <strain evidence="9 18">G09801536</strain>
        <strain evidence="1 21">G09901357</strain>
        <strain evidence="2 20">H09601792</strain>
        <strain evidence="15">K00500041</strain>
        <strain evidence="10 17">M09401471</strain>
        <strain evidence="11 22">P00601463</strain>
    </source>
</reference>
<dbReference type="EMBL" id="CNGE01001112">
    <property type="protein sequence ID" value="CKT73082.1"/>
    <property type="molecule type" value="Genomic_DNA"/>
</dbReference>
<evidence type="ECO:0000313" key="8">
    <source>
        <dbReference type="EMBL" id="CNU97308.1"/>
    </source>
</evidence>
<dbReference type="STRING" id="1806.RN08_2162"/>
<organism evidence="1 21">
    <name type="scientific">Mycobacterium tuberculosis</name>
    <dbReference type="NCBI Taxonomy" id="1773"/>
    <lineage>
        <taxon>Bacteria</taxon>
        <taxon>Bacillati</taxon>
        <taxon>Actinomycetota</taxon>
        <taxon>Actinomycetes</taxon>
        <taxon>Mycobacteriales</taxon>
        <taxon>Mycobacteriaceae</taxon>
        <taxon>Mycobacterium</taxon>
        <taxon>Mycobacterium tuberculosis complex</taxon>
    </lineage>
</organism>
<dbReference type="Proteomes" id="UP000039217">
    <property type="component" value="Unassembled WGS sequence"/>
</dbReference>
<proteinExistence type="predicted"/>
<evidence type="ECO:0000313" key="11">
    <source>
        <dbReference type="EMBL" id="COX44097.1"/>
    </source>
</evidence>
<evidence type="ECO:0000313" key="24">
    <source>
        <dbReference type="Proteomes" id="UP000049023"/>
    </source>
</evidence>
<dbReference type="EMBL" id="CHKL01000906">
    <property type="protein sequence ID" value="COX44097.1"/>
    <property type="molecule type" value="Genomic_DNA"/>
</dbReference>
<dbReference type="Proteomes" id="UP000038802">
    <property type="component" value="Unassembled WGS sequence"/>
</dbReference>
<evidence type="ECO:0000313" key="16">
    <source>
        <dbReference type="Proteomes" id="UP000039217"/>
    </source>
</evidence>
<evidence type="ECO:0000313" key="15">
    <source>
        <dbReference type="Proteomes" id="UP000038802"/>
    </source>
</evidence>
<evidence type="ECO:0000313" key="17">
    <source>
        <dbReference type="Proteomes" id="UP000044938"/>
    </source>
</evidence>
<evidence type="ECO:0000313" key="18">
    <source>
        <dbReference type="Proteomes" id="UP000045842"/>
    </source>
</evidence>
<evidence type="ECO:0000313" key="27">
    <source>
        <dbReference type="Proteomes" id="UP000189452"/>
    </source>
</evidence>
<dbReference type="EMBL" id="CFOH01001593">
    <property type="protein sequence ID" value="CFE88197.1"/>
    <property type="molecule type" value="Genomic_DNA"/>
</dbReference>
<evidence type="ECO:0000313" key="21">
    <source>
        <dbReference type="Proteomes" id="UP000048289"/>
    </source>
</evidence>
<evidence type="ECO:0000313" key="5">
    <source>
        <dbReference type="EMBL" id="CKT61800.1"/>
    </source>
</evidence>
<dbReference type="EMBL" id="CSAJ01000476">
    <property type="protein sequence ID" value="COW72635.1"/>
    <property type="molecule type" value="Genomic_DNA"/>
</dbReference>
<dbReference type="Proteomes" id="UP000046947">
    <property type="component" value="Unassembled WGS sequence"/>
</dbReference>
<evidence type="ECO:0000313" key="6">
    <source>
        <dbReference type="EMBL" id="CKT73082.1"/>
    </source>
</evidence>
<dbReference type="Proteomes" id="UP000050139">
    <property type="component" value="Unassembled WGS sequence"/>
</dbReference>
<dbReference type="EMBL" id="CQQC01000400">
    <property type="protein sequence ID" value="CNU97308.1"/>
    <property type="molecule type" value="Genomic_DNA"/>
</dbReference>
<evidence type="ECO:0000313" key="7">
    <source>
        <dbReference type="EMBL" id="CLW54982.1"/>
    </source>
</evidence>
<reference evidence="12" key="1">
    <citation type="submission" date="2015-03" db="EMBL/GenBank/DDBJ databases">
        <authorList>
            <person name="Murphy D."/>
        </authorList>
    </citation>
    <scope>NUCLEOTIDE SEQUENCE [LARGE SCALE GENOMIC DNA]</scope>
    <source>
        <strain evidence="12">K00500041</strain>
    </source>
</reference>
<evidence type="ECO:0000313" key="1">
    <source>
        <dbReference type="EMBL" id="CFE44346.1"/>
    </source>
</evidence>
<dbReference type="Proteomes" id="UP000300237">
    <property type="component" value="Chromosome"/>
</dbReference>
<gene>
    <name evidence="13" type="ORF">A4S10_02046</name>
    <name evidence="14" type="ORF">DKC2_2056</name>
    <name evidence="3" type="ORF">ERS007657_04026</name>
    <name evidence="8" type="ORF">ERS007661_01443</name>
    <name evidence="9" type="ORF">ERS007679_04124</name>
    <name evidence="1" type="ORF">ERS007681_03615</name>
    <name evidence="2" type="ORF">ERS007688_04672</name>
    <name evidence="12" type="ORF">ERS007703_05404</name>
    <name evidence="10" type="ORF">ERS007720_03159</name>
    <name evidence="11" type="ORF">ERS007741_04395</name>
    <name evidence="6" type="ORF">ERS027646_04065</name>
    <name evidence="4" type="ORF">ERS027659_00687</name>
    <name evidence="5" type="ORF">ERS027661_04578</name>
    <name evidence="7" type="ORF">ERS094118_02785</name>
</gene>
<dbReference type="EMBL" id="CSAD01000935">
    <property type="protein sequence ID" value="COW64923.1"/>
    <property type="molecule type" value="Genomic_DNA"/>
</dbReference>
<evidence type="ECO:0000313" key="23">
    <source>
        <dbReference type="Proteomes" id="UP000048948"/>
    </source>
</evidence>
<dbReference type="Proteomes" id="UP000048600">
    <property type="component" value="Unassembled WGS sequence"/>
</dbReference>
<evidence type="ECO:0000313" key="13">
    <source>
        <dbReference type="EMBL" id="OMH59875.1"/>
    </source>
</evidence>
<evidence type="ECO:0000313" key="14">
    <source>
        <dbReference type="EMBL" id="VCU50217.1"/>
    </source>
</evidence>
<dbReference type="Proteomes" id="UP000044938">
    <property type="component" value="Unassembled WGS sequence"/>
</dbReference>
<reference evidence="14 28" key="6">
    <citation type="submission" date="2018-08" db="EMBL/GenBank/DDBJ databases">
        <authorList>
            <person name="Fokvardsen B D."/>
            <person name="Norman A."/>
        </authorList>
    </citation>
    <scope>NUCLEOTIDE SEQUENCE [LARGE SCALE GENOMIC DNA]</scope>
    <source>
        <strain evidence="14 28">DKC2</strain>
    </source>
</reference>
<evidence type="ECO:0000313" key="20">
    <source>
        <dbReference type="Proteomes" id="UP000046947"/>
    </source>
</evidence>
<dbReference type="EMBL" id="CNFU01001641">
    <property type="protein sequence ID" value="CKT61800.1"/>
    <property type="molecule type" value="Genomic_DNA"/>
</dbReference>
<evidence type="ECO:0000313" key="25">
    <source>
        <dbReference type="Proteomes" id="UP000050139"/>
    </source>
</evidence>
<dbReference type="EMBL" id="COPH01000022">
    <property type="protein sequence ID" value="CLW54982.1"/>
    <property type="molecule type" value="Genomic_DNA"/>
</dbReference>
<accession>A0A0E8W2W2</accession>
<dbReference type="EMBL" id="CGCX01002315">
    <property type="protein sequence ID" value="CFS10279.1"/>
    <property type="molecule type" value="Genomic_DNA"/>
</dbReference>
<dbReference type="Proteomes" id="UP000048289">
    <property type="component" value="Unassembled WGS sequence"/>
</dbReference>
<evidence type="ECO:0000313" key="22">
    <source>
        <dbReference type="Proteomes" id="UP000048600"/>
    </source>
</evidence>
<dbReference type="EMBL" id="CFOE01000653">
    <property type="protein sequence ID" value="CFE44346.1"/>
    <property type="molecule type" value="Genomic_DNA"/>
</dbReference>
<dbReference type="Proteomes" id="UP000045842">
    <property type="component" value="Unassembled WGS sequence"/>
</dbReference>